<dbReference type="RefSeq" id="WP_029194741.1">
    <property type="nucleotide sequence ID" value="NZ_JAMDMW010000064.1"/>
</dbReference>
<feature type="domain" description="Amidohydrolase-related" evidence="2">
    <location>
        <begin position="96"/>
        <end position="303"/>
    </location>
</feature>
<keyword evidence="1" id="KW-0456">Lyase</keyword>
<dbReference type="InterPro" id="IPR032466">
    <property type="entry name" value="Metal_Hydrolase"/>
</dbReference>
<evidence type="ECO:0000256" key="1">
    <source>
        <dbReference type="ARBA" id="ARBA00023239"/>
    </source>
</evidence>
<gene>
    <name evidence="3" type="ORF">M5X19_21575</name>
</gene>
<dbReference type="SUPFAM" id="SSF51556">
    <property type="entry name" value="Metallo-dependent hydrolases"/>
    <property type="match status" value="1"/>
</dbReference>
<dbReference type="EMBL" id="JAMDMX010000071">
    <property type="protein sequence ID" value="MCY9695474.1"/>
    <property type="molecule type" value="Genomic_DNA"/>
</dbReference>
<evidence type="ECO:0000313" key="3">
    <source>
        <dbReference type="EMBL" id="MCY9695474.1"/>
    </source>
</evidence>
<keyword evidence="4" id="KW-1185">Reference proteome</keyword>
<proteinExistence type="predicted"/>
<reference evidence="3 4" key="1">
    <citation type="submission" date="2022-05" db="EMBL/GenBank/DDBJ databases">
        <title>Genome Sequencing of Bee-Associated Microbes.</title>
        <authorList>
            <person name="Dunlap C."/>
        </authorList>
    </citation>
    <scope>NUCLEOTIDE SEQUENCE [LARGE SCALE GENOMIC DNA]</scope>
    <source>
        <strain evidence="3 4">NRRL B-14421</strain>
    </source>
</reference>
<comment type="caution">
    <text evidence="3">The sequence shown here is derived from an EMBL/GenBank/DDBJ whole genome shotgun (WGS) entry which is preliminary data.</text>
</comment>
<evidence type="ECO:0000313" key="4">
    <source>
        <dbReference type="Proteomes" id="UP001527099"/>
    </source>
</evidence>
<dbReference type="Proteomes" id="UP001527099">
    <property type="component" value="Unassembled WGS sequence"/>
</dbReference>
<dbReference type="Pfam" id="PF04909">
    <property type="entry name" value="Amidohydro_2"/>
    <property type="match status" value="1"/>
</dbReference>
<dbReference type="InterPro" id="IPR032465">
    <property type="entry name" value="ACMSD"/>
</dbReference>
<evidence type="ECO:0000259" key="2">
    <source>
        <dbReference type="Pfam" id="PF04909"/>
    </source>
</evidence>
<organism evidence="3 4">
    <name type="scientific">Paenibacillus alginolyticus</name>
    <dbReference type="NCBI Taxonomy" id="59839"/>
    <lineage>
        <taxon>Bacteria</taxon>
        <taxon>Bacillati</taxon>
        <taxon>Bacillota</taxon>
        <taxon>Bacilli</taxon>
        <taxon>Bacillales</taxon>
        <taxon>Paenibacillaceae</taxon>
        <taxon>Paenibacillus</taxon>
    </lineage>
</organism>
<sequence>MYDVHTHFIPTEVMDWLEENKRRVNAAKEKKDADKSVFLNINGKWAFELKELFIDEQLYLEKQKESGIVQSLVSPIPQLFLYEFDKETTLELSKVYNDALCRMSKSFPSIAGLATLPLNAPGLAADELSRSMSKGLKGAIIGPGCGNLLLTDAAFTPLWEEANRLGSVIFIHPLLSEDPRLRRRMMPNLIGVPWETTLCATDILLSGMMDKYPRVKILLAHGGGLLPYQVGRLDKGYSQWEQVKSTLQAPPSEYLKRFWYDSVLWNSEALQFLLKLVGEEKVLPGSDFPFDLCAWPPVLAENEAAYLSFVGDSRS</sequence>
<accession>A0ABT4GH06</accession>
<dbReference type="PANTHER" id="PTHR21240">
    <property type="entry name" value="2-AMINO-3-CARBOXYLMUCONATE-6-SEMIALDEHYDE DECARBOXYLASE"/>
    <property type="match status" value="1"/>
</dbReference>
<dbReference type="InterPro" id="IPR006680">
    <property type="entry name" value="Amidohydro-rel"/>
</dbReference>
<dbReference type="PANTHER" id="PTHR21240:SF28">
    <property type="entry name" value="ISO-OROTATE DECARBOXYLASE (EUROFUNG)"/>
    <property type="match status" value="1"/>
</dbReference>
<name>A0ABT4GH06_9BACL</name>
<protein>
    <submittedName>
        <fullName evidence="3">Amidohydrolase</fullName>
    </submittedName>
</protein>
<dbReference type="Gene3D" id="3.20.20.140">
    <property type="entry name" value="Metal-dependent hydrolases"/>
    <property type="match status" value="1"/>
</dbReference>